<feature type="chain" id="PRO_5045686706" evidence="1">
    <location>
        <begin position="25"/>
        <end position="950"/>
    </location>
</feature>
<evidence type="ECO:0000313" key="3">
    <source>
        <dbReference type="Proteomes" id="UP001302949"/>
    </source>
</evidence>
<feature type="signal peptide" evidence="1">
    <location>
        <begin position="1"/>
        <end position="24"/>
    </location>
</feature>
<evidence type="ECO:0000313" key="2">
    <source>
        <dbReference type="EMBL" id="MEA5140037.1"/>
    </source>
</evidence>
<accession>A0ABU5QBT7</accession>
<organism evidence="2 3">
    <name type="scientific">Arcicella rigui</name>
    <dbReference type="NCBI Taxonomy" id="797020"/>
    <lineage>
        <taxon>Bacteria</taxon>
        <taxon>Pseudomonadati</taxon>
        <taxon>Bacteroidota</taxon>
        <taxon>Cytophagia</taxon>
        <taxon>Cytophagales</taxon>
        <taxon>Flectobacillaceae</taxon>
        <taxon>Arcicella</taxon>
    </lineage>
</organism>
<dbReference type="InterPro" id="IPR036116">
    <property type="entry name" value="FN3_sf"/>
</dbReference>
<name>A0ABU5QBT7_9BACT</name>
<dbReference type="InterPro" id="IPR013783">
    <property type="entry name" value="Ig-like_fold"/>
</dbReference>
<dbReference type="Gene3D" id="2.60.40.4070">
    <property type="match status" value="1"/>
</dbReference>
<proteinExistence type="predicted"/>
<comment type="caution">
    <text evidence="2">The sequence shown here is derived from an EMBL/GenBank/DDBJ whole genome shotgun (WGS) entry which is preliminary data.</text>
</comment>
<protein>
    <submittedName>
        <fullName evidence="2">Gliding motility-associated C-terminal domain-containing protein</fullName>
    </submittedName>
</protein>
<dbReference type="Proteomes" id="UP001302949">
    <property type="component" value="Unassembled WGS sequence"/>
</dbReference>
<dbReference type="RefSeq" id="WP_323297194.1">
    <property type="nucleotide sequence ID" value="NZ_JAYFUM010000014.1"/>
</dbReference>
<sequence length="950" mass="104865">MRFKKLFLFVLGFVLFLSTTESFATHLRGGEISVRRISTTSFTYEFTLTIYCDLNTGYRAWTEQRDANFCFGDNIGFIKAPRINGNGAGEDIGNSIGKGIYKAIYTYSAAADYKVTVAISNRNQDIRNIAGASDFVQFYVETIFKVNPGLGLNSTPILLNPAVDLTAVVGQKFIHNPNAIDVDGDSLAYRLTFCRRGDQDNCADRKGDSVPGFRQPNEVATTPSSFTINPITGDLIWDVPQEVGLYNCAFYVEEWRNGVLISITERDMQIEVKDADNKPPVIKVPDDICVEAGTLITQTITATDTPTNSGRVDNMTITSSGAVYRLPDGTTFIGPQYATFTATANQPSPASGRFVWQTGCNHIREEPYDVLFKVQDFPQRAGIPSLVDSKIWKIRIVAPRIKNMKIAADAGNKTMTVSWDAYTCQNTGAQIVLYRKVGCTAYTPDKCTTGLPASLGYVEIARLPISATSYVDKNLKRNTEYSYRALVVFTNGTNSTSSIVSDQVCEKLPSPMPVLTNVTVDKTSTTTGEITVRWTRPINLDKTAFKGPYQYRLYRATGLNGTSFTQVSPNIDTDLSVKADTVFTDKNLNTTDNAYTYFLAFYYTSSTGLTVLDSTDASSSVRLSAKAETKSVVLSWQANVAWKNENQVHRVYRETRSGSGVFNRIADVPVTSASTFTFTDTGADTYTADGTAIAKMSQDSTYCYKVETVGTYNDAKIKPDLLYNFSQVICATPLSDIVPCPPQLSIDLLDCDKYNKDNANCNLTSFENKLTWTNPDKSASGGDCTKDIVKYTVYYAPNSGATFTKIAEINSPKPPAQTFTHVKNDSYIGCYYVTATDKYGTESAPSNTVCKDNCVSFELPNIFTPNGDGKNDVFQAMKCPRFVQSIIFTVYNRAGQKIYEYSGNQLSWNGTDSNGKEVAVGTYFYNCEVKFLTLDPKPTLNLKGWIELVR</sequence>
<reference evidence="2 3" key="1">
    <citation type="submission" date="2023-12" db="EMBL/GenBank/DDBJ databases">
        <title>Novel species of the genus Arcicella isolated from rivers.</title>
        <authorList>
            <person name="Lu H."/>
        </authorList>
    </citation>
    <scope>NUCLEOTIDE SEQUENCE [LARGE SCALE GENOMIC DNA]</scope>
    <source>
        <strain evidence="2 3">KCTC 23307</strain>
    </source>
</reference>
<dbReference type="InterPro" id="IPR026341">
    <property type="entry name" value="T9SS_type_B"/>
</dbReference>
<dbReference type="Gene3D" id="2.60.40.10">
    <property type="entry name" value="Immunoglobulins"/>
    <property type="match status" value="3"/>
</dbReference>
<gene>
    <name evidence="2" type="ORF">VB248_12875</name>
</gene>
<dbReference type="Pfam" id="PF13585">
    <property type="entry name" value="CHU_C"/>
    <property type="match status" value="1"/>
</dbReference>
<evidence type="ECO:0000256" key="1">
    <source>
        <dbReference type="SAM" id="SignalP"/>
    </source>
</evidence>
<dbReference type="SUPFAM" id="SSF49265">
    <property type="entry name" value="Fibronectin type III"/>
    <property type="match status" value="1"/>
</dbReference>
<keyword evidence="3" id="KW-1185">Reference proteome</keyword>
<dbReference type="EMBL" id="JAYFUM010000014">
    <property type="protein sequence ID" value="MEA5140037.1"/>
    <property type="molecule type" value="Genomic_DNA"/>
</dbReference>
<keyword evidence="1" id="KW-0732">Signal</keyword>
<dbReference type="NCBIfam" id="TIGR04131">
    <property type="entry name" value="Bac_Flav_CTERM"/>
    <property type="match status" value="1"/>
</dbReference>